<dbReference type="OrthoDB" id="110256at2759"/>
<dbReference type="PANTHER" id="PTHR40866:SF1">
    <property type="entry name" value="BED-TYPE DOMAIN-CONTAINING PROTEIN"/>
    <property type="match status" value="1"/>
</dbReference>
<name>A0A8T1TV31_9STRA</name>
<sequence>MKTPLLCMTPLLNEPDEDLMVRGHYELLAGMLPHDYDKQLSDCIFVVGDNCAVNRLLATLMGVPLVRFASHRLNRETAVADEDTSKKASPSKGKLQPVVELANALQTGMEAIAVSMSAVPMGGGHLQQQATAILQQARAMAEQREETRQFQTMQLRL</sequence>
<evidence type="ECO:0000313" key="2">
    <source>
        <dbReference type="Proteomes" id="UP000688947"/>
    </source>
</evidence>
<dbReference type="VEuPathDB" id="FungiDB:PC110_g17197"/>
<protein>
    <submittedName>
        <fullName evidence="1">Uncharacterized protein</fullName>
    </submittedName>
</protein>
<gene>
    <name evidence="1" type="ORF">JG687_00016744</name>
</gene>
<dbReference type="AlphaFoldDB" id="A0A8T1TV31"/>
<proteinExistence type="predicted"/>
<organism evidence="1 2">
    <name type="scientific">Phytophthora cactorum</name>
    <dbReference type="NCBI Taxonomy" id="29920"/>
    <lineage>
        <taxon>Eukaryota</taxon>
        <taxon>Sar</taxon>
        <taxon>Stramenopiles</taxon>
        <taxon>Oomycota</taxon>
        <taxon>Peronosporomycetes</taxon>
        <taxon>Peronosporales</taxon>
        <taxon>Peronosporaceae</taxon>
        <taxon>Phytophthora</taxon>
    </lineage>
</organism>
<reference evidence="1" key="1">
    <citation type="submission" date="2021-01" db="EMBL/GenBank/DDBJ databases">
        <title>Phytophthora aleatoria, a newly-described species from Pinus radiata is distinct from Phytophthora cactorum isolates based on comparative genomics.</title>
        <authorList>
            <person name="Mcdougal R."/>
            <person name="Panda P."/>
            <person name="Williams N."/>
            <person name="Studholme D.J."/>
        </authorList>
    </citation>
    <scope>NUCLEOTIDE SEQUENCE</scope>
    <source>
        <strain evidence="1">NZFS 3830</strain>
    </source>
</reference>
<dbReference type="EMBL" id="JAENGZ010001756">
    <property type="protein sequence ID" value="KAG6946372.1"/>
    <property type="molecule type" value="Genomic_DNA"/>
</dbReference>
<dbReference type="Proteomes" id="UP000688947">
    <property type="component" value="Unassembled WGS sequence"/>
</dbReference>
<dbReference type="PANTHER" id="PTHR40866">
    <property type="entry name" value="BED-TYPE DOMAIN-CONTAINING PROTEIN"/>
    <property type="match status" value="1"/>
</dbReference>
<accession>A0A8T1TV31</accession>
<evidence type="ECO:0000313" key="1">
    <source>
        <dbReference type="EMBL" id="KAG6946372.1"/>
    </source>
</evidence>
<comment type="caution">
    <text evidence="1">The sequence shown here is derived from an EMBL/GenBank/DDBJ whole genome shotgun (WGS) entry which is preliminary data.</text>
</comment>